<reference evidence="4" key="1">
    <citation type="journal article" date="2014" name="Science">
        <title>The coffee genome provides insight into the convergent evolution of caffeine biosynthesis.</title>
        <authorList>
            <person name="Denoeud F."/>
            <person name="Carretero-Paulet L."/>
            <person name="Dereeper A."/>
            <person name="Droc G."/>
            <person name="Guyot R."/>
            <person name="Pietrella M."/>
            <person name="Zheng C."/>
            <person name="Alberti A."/>
            <person name="Anthony F."/>
            <person name="Aprea G."/>
            <person name="Aury J.M."/>
            <person name="Bento P."/>
            <person name="Bernard M."/>
            <person name="Bocs S."/>
            <person name="Campa C."/>
            <person name="Cenci A."/>
            <person name="Combes M.C."/>
            <person name="Crouzillat D."/>
            <person name="Da Silva C."/>
            <person name="Daddiego L."/>
            <person name="De Bellis F."/>
            <person name="Dussert S."/>
            <person name="Garsmeur O."/>
            <person name="Gayraud T."/>
            <person name="Guignon V."/>
            <person name="Jahn K."/>
            <person name="Jamilloux V."/>
            <person name="Joet T."/>
            <person name="Labadie K."/>
            <person name="Lan T."/>
            <person name="Leclercq J."/>
            <person name="Lepelley M."/>
            <person name="Leroy T."/>
            <person name="Li L.T."/>
            <person name="Librado P."/>
            <person name="Lopez L."/>
            <person name="Munoz A."/>
            <person name="Noel B."/>
            <person name="Pallavicini A."/>
            <person name="Perrotta G."/>
            <person name="Poncet V."/>
            <person name="Pot D."/>
            <person name="Priyono X."/>
            <person name="Rigoreau M."/>
            <person name="Rouard M."/>
            <person name="Rozas J."/>
            <person name="Tranchant-Dubreuil C."/>
            <person name="VanBuren R."/>
            <person name="Zhang Q."/>
            <person name="Andrade A.C."/>
            <person name="Argout X."/>
            <person name="Bertrand B."/>
            <person name="de Kochko A."/>
            <person name="Graziosi G."/>
            <person name="Henry R.J."/>
            <person name="Jayarama X."/>
            <person name="Ming R."/>
            <person name="Nagai C."/>
            <person name="Rounsley S."/>
            <person name="Sankoff D."/>
            <person name="Giuliano G."/>
            <person name="Albert V.A."/>
            <person name="Wincker P."/>
            <person name="Lashermes P."/>
        </authorList>
    </citation>
    <scope>NUCLEOTIDE SEQUENCE [LARGE SCALE GENOMIC DNA]</scope>
    <source>
        <strain evidence="4">cv. DH200-94</strain>
    </source>
</reference>
<dbReference type="EMBL" id="HG739180">
    <property type="protein sequence ID" value="CDP15179.1"/>
    <property type="molecule type" value="Genomic_DNA"/>
</dbReference>
<dbReference type="InterPro" id="IPR002347">
    <property type="entry name" value="SDR_fam"/>
</dbReference>
<dbReference type="STRING" id="49390.A0A068V3Y0"/>
<keyword evidence="4" id="KW-1185">Reference proteome</keyword>
<dbReference type="FunCoup" id="A0A068V3Y0">
    <property type="interactions" value="134"/>
</dbReference>
<dbReference type="PhylomeDB" id="A0A068V3Y0"/>
<keyword evidence="2" id="KW-0560">Oxidoreductase</keyword>
<protein>
    <recommendedName>
        <fullName evidence="5">Short-chain dehydrogenase reductase ATA1</fullName>
    </recommendedName>
</protein>
<dbReference type="PANTHER" id="PTHR43180:SF42">
    <property type="entry name" value="SHORT-CHAIN DEHYDROGENASE REDUCTASE ATA1"/>
    <property type="match status" value="1"/>
</dbReference>
<comment type="similarity">
    <text evidence="1">Belongs to the short-chain dehydrogenases/reductases (SDR) family.</text>
</comment>
<evidence type="ECO:0000256" key="2">
    <source>
        <dbReference type="ARBA" id="ARBA00023002"/>
    </source>
</evidence>
<dbReference type="FunFam" id="3.40.50.720:FF:000084">
    <property type="entry name" value="Short-chain dehydrogenase reductase"/>
    <property type="match status" value="1"/>
</dbReference>
<dbReference type="SUPFAM" id="SSF51735">
    <property type="entry name" value="NAD(P)-binding Rossmann-fold domains"/>
    <property type="match status" value="1"/>
</dbReference>
<dbReference type="PRINTS" id="PR00081">
    <property type="entry name" value="GDHRDH"/>
</dbReference>
<sequence>MDPCAEDRQSPSKRLEGKVALITGSARGIGGATAKLFAKNGAYVVIADILDELGSKLADSIGGRYIHCDVSKEEDVESAVEFALAWKGKLDIMFNNAGVGGPGGSISSLNMEDVRALLSINLFGIIHGIKHASRAMIAGKNGGSIICSSSSAAIMGGLAAHAYTASKTAILGLAKTTACELGAYGIRVNCISPHGVASEMLLSAYRTCLGRDDLQAEDVTKIVGERGSLLRGRGGSMEDVAKAVLFLASDESGFITAHNLVIDGGYTSACSHMSPIYTSKV</sequence>
<dbReference type="Pfam" id="PF13561">
    <property type="entry name" value="adh_short_C2"/>
    <property type="match status" value="1"/>
</dbReference>
<dbReference type="InParanoid" id="A0A068V3Y0"/>
<proteinExistence type="inferred from homology"/>
<dbReference type="PANTHER" id="PTHR43180">
    <property type="entry name" value="3-OXOACYL-(ACYL-CARRIER-PROTEIN) REDUCTASE (AFU_ORTHOLOGUE AFUA_6G11210)"/>
    <property type="match status" value="1"/>
</dbReference>
<dbReference type="InterPro" id="IPR036291">
    <property type="entry name" value="NAD(P)-bd_dom_sf"/>
</dbReference>
<dbReference type="InterPro" id="IPR020904">
    <property type="entry name" value="Sc_DH/Rdtase_CS"/>
</dbReference>
<dbReference type="GO" id="GO:0016616">
    <property type="term" value="F:oxidoreductase activity, acting on the CH-OH group of donors, NAD or NADP as acceptor"/>
    <property type="evidence" value="ECO:0007669"/>
    <property type="project" value="UniProtKB-ARBA"/>
</dbReference>
<dbReference type="OrthoDB" id="294295at2759"/>
<dbReference type="OMA" id="TETAACE"/>
<gene>
    <name evidence="3" type="ORF">GSCOC_T00042784001</name>
</gene>
<dbReference type="Proteomes" id="UP000295252">
    <property type="component" value="Chromosome IV"/>
</dbReference>
<evidence type="ECO:0000313" key="4">
    <source>
        <dbReference type="Proteomes" id="UP000295252"/>
    </source>
</evidence>
<evidence type="ECO:0000313" key="3">
    <source>
        <dbReference type="EMBL" id="CDP15179.1"/>
    </source>
</evidence>
<dbReference type="Gene3D" id="3.40.50.720">
    <property type="entry name" value="NAD(P)-binding Rossmann-like Domain"/>
    <property type="match status" value="1"/>
</dbReference>
<accession>A0A068V3Y0</accession>
<evidence type="ECO:0000256" key="1">
    <source>
        <dbReference type="ARBA" id="ARBA00006484"/>
    </source>
</evidence>
<dbReference type="PRINTS" id="PR00080">
    <property type="entry name" value="SDRFAMILY"/>
</dbReference>
<dbReference type="AlphaFoldDB" id="A0A068V3Y0"/>
<name>A0A068V3Y0_COFCA</name>
<dbReference type="Gramene" id="CDP15179">
    <property type="protein sequence ID" value="CDP15179"/>
    <property type="gene ID" value="GSCOC_T00042784001"/>
</dbReference>
<evidence type="ECO:0008006" key="5">
    <source>
        <dbReference type="Google" id="ProtNLM"/>
    </source>
</evidence>
<organism evidence="3 4">
    <name type="scientific">Coffea canephora</name>
    <name type="common">Robusta coffee</name>
    <dbReference type="NCBI Taxonomy" id="49390"/>
    <lineage>
        <taxon>Eukaryota</taxon>
        <taxon>Viridiplantae</taxon>
        <taxon>Streptophyta</taxon>
        <taxon>Embryophyta</taxon>
        <taxon>Tracheophyta</taxon>
        <taxon>Spermatophyta</taxon>
        <taxon>Magnoliopsida</taxon>
        <taxon>eudicotyledons</taxon>
        <taxon>Gunneridae</taxon>
        <taxon>Pentapetalae</taxon>
        <taxon>asterids</taxon>
        <taxon>lamiids</taxon>
        <taxon>Gentianales</taxon>
        <taxon>Rubiaceae</taxon>
        <taxon>Ixoroideae</taxon>
        <taxon>Gardenieae complex</taxon>
        <taxon>Bertiereae - Coffeeae clade</taxon>
        <taxon>Coffeeae</taxon>
        <taxon>Coffea</taxon>
    </lineage>
</organism>
<dbReference type="PROSITE" id="PS00061">
    <property type="entry name" value="ADH_SHORT"/>
    <property type="match status" value="1"/>
</dbReference>